<name>A0AAD3Y8G6_NEPGR</name>
<comment type="caution">
    <text evidence="1">The sequence shown here is derived from an EMBL/GenBank/DDBJ whole genome shotgun (WGS) entry which is preliminary data.</text>
</comment>
<keyword evidence="2" id="KW-1185">Reference proteome</keyword>
<organism evidence="1 2">
    <name type="scientific">Nepenthes gracilis</name>
    <name type="common">Slender pitcher plant</name>
    <dbReference type="NCBI Taxonomy" id="150966"/>
    <lineage>
        <taxon>Eukaryota</taxon>
        <taxon>Viridiplantae</taxon>
        <taxon>Streptophyta</taxon>
        <taxon>Embryophyta</taxon>
        <taxon>Tracheophyta</taxon>
        <taxon>Spermatophyta</taxon>
        <taxon>Magnoliopsida</taxon>
        <taxon>eudicotyledons</taxon>
        <taxon>Gunneridae</taxon>
        <taxon>Pentapetalae</taxon>
        <taxon>Caryophyllales</taxon>
        <taxon>Nepenthaceae</taxon>
        <taxon>Nepenthes</taxon>
    </lineage>
</organism>
<sequence>MQGDFPPLPSARGLSGPAQLVPLVSPKVLSGQSLDRVTAGEVGSCKTSVPGIPLTVDVTPPGGPDFPSTQILASPVPGILEGSSILSWADTITKDVEVSVVYQWKPVKCGECRKFGHSTSQCTSIIMSPSIPPLAKNSCNKELMDLPPVLRMRQQIV</sequence>
<dbReference type="AlphaFoldDB" id="A0AAD3Y8G6"/>
<evidence type="ECO:0000313" key="2">
    <source>
        <dbReference type="Proteomes" id="UP001279734"/>
    </source>
</evidence>
<accession>A0AAD3Y8G6</accession>
<protein>
    <submittedName>
        <fullName evidence="1">Uncharacterized protein</fullName>
    </submittedName>
</protein>
<reference evidence="1" key="1">
    <citation type="submission" date="2023-05" db="EMBL/GenBank/DDBJ databases">
        <title>Nepenthes gracilis genome sequencing.</title>
        <authorList>
            <person name="Fukushima K."/>
        </authorList>
    </citation>
    <scope>NUCLEOTIDE SEQUENCE</scope>
    <source>
        <strain evidence="1">SING2019-196</strain>
    </source>
</reference>
<gene>
    <name evidence="1" type="ORF">Nepgr_032654</name>
</gene>
<dbReference type="EMBL" id="BSYO01000039">
    <property type="protein sequence ID" value="GMH30811.1"/>
    <property type="molecule type" value="Genomic_DNA"/>
</dbReference>
<evidence type="ECO:0000313" key="1">
    <source>
        <dbReference type="EMBL" id="GMH30811.1"/>
    </source>
</evidence>
<proteinExistence type="predicted"/>
<dbReference type="Proteomes" id="UP001279734">
    <property type="component" value="Unassembled WGS sequence"/>
</dbReference>